<keyword evidence="2" id="KW-1185">Reference proteome</keyword>
<proteinExistence type="predicted"/>
<dbReference type="Proteomes" id="UP000604046">
    <property type="component" value="Unassembled WGS sequence"/>
</dbReference>
<reference evidence="1" key="1">
    <citation type="submission" date="2021-02" db="EMBL/GenBank/DDBJ databases">
        <authorList>
            <person name="Dougan E. K."/>
            <person name="Rhodes N."/>
            <person name="Thang M."/>
            <person name="Chan C."/>
        </authorList>
    </citation>
    <scope>NUCLEOTIDE SEQUENCE</scope>
</reference>
<dbReference type="EMBL" id="CAJNDS010000514">
    <property type="protein sequence ID" value="CAE7214134.1"/>
    <property type="molecule type" value="Genomic_DNA"/>
</dbReference>
<evidence type="ECO:0000313" key="2">
    <source>
        <dbReference type="Proteomes" id="UP000604046"/>
    </source>
</evidence>
<evidence type="ECO:0000313" key="1">
    <source>
        <dbReference type="EMBL" id="CAE7214134.1"/>
    </source>
</evidence>
<gene>
    <name evidence="1" type="ORF">SNAT2548_LOCUS7406</name>
</gene>
<sequence length="129" mass="14083">MPVSSPSSLLRFGCGALIRQRLICRGKVLADASAMLSDLLPKAGCTEISVMLMQKESQTEQAQRRWSHLQQVAWEWLLTIWAVLYRFFHSLFVPSAYAGKAPNAGKAPHRTDGLEPTDLARLAACGAGG</sequence>
<accession>A0A812JRH2</accession>
<organism evidence="1 2">
    <name type="scientific">Symbiodinium natans</name>
    <dbReference type="NCBI Taxonomy" id="878477"/>
    <lineage>
        <taxon>Eukaryota</taxon>
        <taxon>Sar</taxon>
        <taxon>Alveolata</taxon>
        <taxon>Dinophyceae</taxon>
        <taxon>Suessiales</taxon>
        <taxon>Symbiodiniaceae</taxon>
        <taxon>Symbiodinium</taxon>
    </lineage>
</organism>
<name>A0A812JRH2_9DINO</name>
<comment type="caution">
    <text evidence="1">The sequence shown here is derived from an EMBL/GenBank/DDBJ whole genome shotgun (WGS) entry which is preliminary data.</text>
</comment>
<dbReference type="AlphaFoldDB" id="A0A812JRH2"/>
<dbReference type="OrthoDB" id="417450at2759"/>
<protein>
    <submittedName>
        <fullName evidence="1">Uncharacterized protein</fullName>
    </submittedName>
</protein>